<dbReference type="Proteomes" id="UP000777438">
    <property type="component" value="Unassembled WGS sequence"/>
</dbReference>
<evidence type="ECO:0000259" key="4">
    <source>
        <dbReference type="PROSITE" id="PS50048"/>
    </source>
</evidence>
<name>A0A9P8WAB4_9HYPO</name>
<evidence type="ECO:0000256" key="3">
    <source>
        <dbReference type="SAM" id="MobiDB-lite"/>
    </source>
</evidence>
<dbReference type="Gene3D" id="4.10.240.10">
    <property type="entry name" value="Zn(2)-C6 fungal-type DNA-binding domain"/>
    <property type="match status" value="1"/>
</dbReference>
<keyword evidence="2" id="KW-0539">Nucleus</keyword>
<proteinExistence type="predicted"/>
<dbReference type="InterPro" id="IPR001138">
    <property type="entry name" value="Zn2Cys6_DnaBD"/>
</dbReference>
<keyword evidence="6" id="KW-1185">Reference proteome</keyword>
<feature type="region of interest" description="Disordered" evidence="3">
    <location>
        <begin position="142"/>
        <end position="179"/>
    </location>
</feature>
<reference evidence="5 6" key="1">
    <citation type="journal article" date="2021" name="Nat. Commun.">
        <title>Genetic determinants of endophytism in the Arabidopsis root mycobiome.</title>
        <authorList>
            <person name="Mesny F."/>
            <person name="Miyauchi S."/>
            <person name="Thiergart T."/>
            <person name="Pickel B."/>
            <person name="Atanasova L."/>
            <person name="Karlsson M."/>
            <person name="Huettel B."/>
            <person name="Barry K.W."/>
            <person name="Haridas S."/>
            <person name="Chen C."/>
            <person name="Bauer D."/>
            <person name="Andreopoulos W."/>
            <person name="Pangilinan J."/>
            <person name="LaButti K."/>
            <person name="Riley R."/>
            <person name="Lipzen A."/>
            <person name="Clum A."/>
            <person name="Drula E."/>
            <person name="Henrissat B."/>
            <person name="Kohler A."/>
            <person name="Grigoriev I.V."/>
            <person name="Martin F.M."/>
            <person name="Hacquard S."/>
        </authorList>
    </citation>
    <scope>NUCLEOTIDE SEQUENCE [LARGE SCALE GENOMIC DNA]</scope>
    <source>
        <strain evidence="5 6">MPI-CAGE-CH-0241</strain>
    </source>
</reference>
<dbReference type="PANTHER" id="PTHR37534">
    <property type="entry name" value="TRANSCRIPTIONAL ACTIVATOR PROTEIN UGA3"/>
    <property type="match status" value="1"/>
</dbReference>
<dbReference type="GO" id="GO:0045944">
    <property type="term" value="P:positive regulation of transcription by RNA polymerase II"/>
    <property type="evidence" value="ECO:0007669"/>
    <property type="project" value="TreeGrafter"/>
</dbReference>
<dbReference type="InterPro" id="IPR036864">
    <property type="entry name" value="Zn2-C6_fun-type_DNA-bd_sf"/>
</dbReference>
<dbReference type="GO" id="GO:0005634">
    <property type="term" value="C:nucleus"/>
    <property type="evidence" value="ECO:0007669"/>
    <property type="project" value="UniProtKB-SubCell"/>
</dbReference>
<accession>A0A9P8WAB4</accession>
<comment type="caution">
    <text evidence="5">The sequence shown here is derived from an EMBL/GenBank/DDBJ whole genome shotgun (WGS) entry which is preliminary data.</text>
</comment>
<feature type="domain" description="Zn(2)-C6 fungal-type" evidence="4">
    <location>
        <begin position="47"/>
        <end position="75"/>
    </location>
</feature>
<dbReference type="GO" id="GO:0008270">
    <property type="term" value="F:zinc ion binding"/>
    <property type="evidence" value="ECO:0007669"/>
    <property type="project" value="InterPro"/>
</dbReference>
<comment type="subcellular location">
    <subcellularLocation>
        <location evidence="1">Nucleus</location>
    </subcellularLocation>
</comment>
<dbReference type="GO" id="GO:0000981">
    <property type="term" value="F:DNA-binding transcription factor activity, RNA polymerase II-specific"/>
    <property type="evidence" value="ECO:0007669"/>
    <property type="project" value="InterPro"/>
</dbReference>
<dbReference type="CDD" id="cd00067">
    <property type="entry name" value="GAL4"/>
    <property type="match status" value="1"/>
</dbReference>
<dbReference type="AlphaFoldDB" id="A0A9P8WAB4"/>
<dbReference type="EMBL" id="JAGPYM010000004">
    <property type="protein sequence ID" value="KAH6895468.1"/>
    <property type="molecule type" value="Genomic_DNA"/>
</dbReference>
<dbReference type="PANTHER" id="PTHR37534:SF23">
    <property type="entry name" value="ZN(II)2CYS6 TRANSCRIPTION FACTOR (EUROFUNG)"/>
    <property type="match status" value="1"/>
</dbReference>
<dbReference type="Pfam" id="PF11951">
    <property type="entry name" value="Fungal_trans_2"/>
    <property type="match status" value="1"/>
</dbReference>
<protein>
    <recommendedName>
        <fullName evidence="4">Zn(2)-C6 fungal-type domain-containing protein</fullName>
    </recommendedName>
</protein>
<organism evidence="5 6">
    <name type="scientific">Thelonectria olida</name>
    <dbReference type="NCBI Taxonomy" id="1576542"/>
    <lineage>
        <taxon>Eukaryota</taxon>
        <taxon>Fungi</taxon>
        <taxon>Dikarya</taxon>
        <taxon>Ascomycota</taxon>
        <taxon>Pezizomycotina</taxon>
        <taxon>Sordariomycetes</taxon>
        <taxon>Hypocreomycetidae</taxon>
        <taxon>Hypocreales</taxon>
        <taxon>Nectriaceae</taxon>
        <taxon>Thelonectria</taxon>
    </lineage>
</organism>
<dbReference type="PROSITE" id="PS00463">
    <property type="entry name" value="ZN2_CY6_FUNGAL_1"/>
    <property type="match status" value="1"/>
</dbReference>
<dbReference type="SUPFAM" id="SSF57701">
    <property type="entry name" value="Zn2/Cys6 DNA-binding domain"/>
    <property type="match status" value="1"/>
</dbReference>
<dbReference type="OrthoDB" id="5391043at2759"/>
<evidence type="ECO:0000256" key="2">
    <source>
        <dbReference type="ARBA" id="ARBA00023242"/>
    </source>
</evidence>
<dbReference type="SMART" id="SM00066">
    <property type="entry name" value="GAL4"/>
    <property type="match status" value="1"/>
</dbReference>
<feature type="region of interest" description="Disordered" evidence="3">
    <location>
        <begin position="1"/>
        <end position="44"/>
    </location>
</feature>
<dbReference type="PROSITE" id="PS50048">
    <property type="entry name" value="ZN2_CY6_FUNGAL_2"/>
    <property type="match status" value="1"/>
</dbReference>
<dbReference type="GO" id="GO:0000976">
    <property type="term" value="F:transcription cis-regulatory region binding"/>
    <property type="evidence" value="ECO:0007669"/>
    <property type="project" value="TreeGrafter"/>
</dbReference>
<evidence type="ECO:0000313" key="6">
    <source>
        <dbReference type="Proteomes" id="UP000777438"/>
    </source>
</evidence>
<feature type="compositionally biased region" description="Low complexity" evidence="3">
    <location>
        <begin position="7"/>
        <end position="16"/>
    </location>
</feature>
<evidence type="ECO:0000256" key="1">
    <source>
        <dbReference type="ARBA" id="ARBA00004123"/>
    </source>
</evidence>
<dbReference type="Pfam" id="PF00172">
    <property type="entry name" value="Zn_clus"/>
    <property type="match status" value="1"/>
</dbReference>
<gene>
    <name evidence="5" type="ORF">B0T10DRAFT_557680</name>
</gene>
<evidence type="ECO:0000313" key="5">
    <source>
        <dbReference type="EMBL" id="KAH6895468.1"/>
    </source>
</evidence>
<sequence>MDGESGPAAAAPTAQQQPPPASSQQDENGKDDPTRKKTNVRKRTKTGCLTCRKRRIKCDEGRPTCNNCIKSKRQCEGYNQRVIFKDPMGAFQGSPYGPSLYPPGSHLLGQIHGKSASQVPLPVIAPKPPSYNYHEQHHTPYGHYNQTQQPATAPYELNPGIPTQPSYQQPDPPMPQQGHTGYVKIEHEPGPHYFGPPPTQPVNAPYSNARRPTVADDPIEERRTHPMGVQEEFMAYDPPDDDASMGDSDDETKDPREILGPMVKQFNGVWDTNGTKVRAFSTFARCNVLSEYTATAQIQELKDPRMLAIFMHFIQVTGPSMSLYERHPFDHGTEAEFDATPKGPNNLWSYTFPIIAFNHPALLHAILALASLQIAKLQKIPATAAMKHYHLAIRRIARNVKTPLRRTQPPTLAATLLLAYFEVWSSDHTKWCNHLFGARILLREMPLSAMSRRCLPVKRLAQRKKDAEDQTEMRSFFPGLRVASKSELLELDYNLLQKLSGQDIVPEDYCLGEGQPLDPEAASTTERDIEQYENVRDLYWWYCKMDVYQSMLGGTKLFMEYECWTQCPPRSPMSKLEAIYGTYDHLILLLGRLADFASKDVARKRRAFHNKPAPPGAPSPPTFPGIVPTTGNFKVPMGFTPPRDASPQSDATEDYDPDASYEAAMQEWEGIKEAFASFEKSLGPEFQPLRPEYSDRRDSPFGMTLQYRTFSVAGIWMNFYMGMIHLYRTHPNMAPAAMQAAGMAAPQTGQFSNKLGRVAAGLSDDCSQMTEISTLVSAAFIESCFCLFVAAIEYQDNAQRQWVVHRLRDISRLTGWQSARQIANGCESAWVKAAQLGRGPEYHRTEETGVPISVWQNPRRIDRVIKELKPGEDQRLVLAKSERAYYALGLIGVEHDLEVLELKDEG</sequence>
<dbReference type="InterPro" id="IPR021858">
    <property type="entry name" value="Fun_TF"/>
</dbReference>